<evidence type="ECO:0000256" key="4">
    <source>
        <dbReference type="ARBA" id="ARBA00019595"/>
    </source>
</evidence>
<proteinExistence type="inferred from homology"/>
<dbReference type="EMBL" id="BAAFGK010000005">
    <property type="protein sequence ID" value="GAB0058714.1"/>
    <property type="molecule type" value="Genomic_DNA"/>
</dbReference>
<dbReference type="CDD" id="cd00438">
    <property type="entry name" value="cupin_RmlC"/>
    <property type="match status" value="1"/>
</dbReference>
<dbReference type="Gene3D" id="2.60.120.10">
    <property type="entry name" value="Jelly Rolls"/>
    <property type="match status" value="1"/>
</dbReference>
<comment type="caution">
    <text evidence="6">The sequence shown here is derived from an EMBL/GenBank/DDBJ whole genome shotgun (WGS) entry which is preliminary data.</text>
</comment>
<keyword evidence="5 6" id="KW-0413">Isomerase</keyword>
<dbReference type="SUPFAM" id="SSF51182">
    <property type="entry name" value="RmlC-like cupins"/>
    <property type="match status" value="1"/>
</dbReference>
<dbReference type="Proteomes" id="UP001628193">
    <property type="component" value="Unassembled WGS sequence"/>
</dbReference>
<evidence type="ECO:0000313" key="7">
    <source>
        <dbReference type="Proteomes" id="UP001628193"/>
    </source>
</evidence>
<name>A0ABQ0CCX2_9PROT</name>
<dbReference type="EC" id="5.1.3.13" evidence="3 5"/>
<evidence type="ECO:0000256" key="1">
    <source>
        <dbReference type="ARBA" id="ARBA00001298"/>
    </source>
</evidence>
<comment type="catalytic activity">
    <reaction evidence="1 5">
        <text>dTDP-4-dehydro-6-deoxy-alpha-D-glucose = dTDP-4-dehydro-beta-L-rhamnose</text>
        <dbReference type="Rhea" id="RHEA:16969"/>
        <dbReference type="ChEBI" id="CHEBI:57649"/>
        <dbReference type="ChEBI" id="CHEBI:62830"/>
        <dbReference type="EC" id="5.1.3.13"/>
    </reaction>
</comment>
<dbReference type="InterPro" id="IPR011051">
    <property type="entry name" value="RmlC_Cupin_sf"/>
</dbReference>
<accession>A0ABQ0CCX2</accession>
<comment type="subunit">
    <text evidence="5">Homodimer.</text>
</comment>
<comment type="pathway">
    <text evidence="5">Carbohydrate biosynthesis; dTDP-L-rhamnose biosynthesis.</text>
</comment>
<reference evidence="6 7" key="1">
    <citation type="submission" date="2024-05" db="EMBL/GenBank/DDBJ databases">
        <authorList>
            <consortium name="Candidatus Magnetaquicoccaceae bacterium FCR-1 genome sequencing consortium"/>
            <person name="Shimoshige H."/>
            <person name="Shimamura S."/>
            <person name="Taoka A."/>
            <person name="Kobayashi H."/>
            <person name="Maekawa T."/>
        </authorList>
    </citation>
    <scope>NUCLEOTIDE SEQUENCE [LARGE SCALE GENOMIC DNA]</scope>
    <source>
        <strain evidence="6 7">FCR-1</strain>
    </source>
</reference>
<keyword evidence="7" id="KW-1185">Reference proteome</keyword>
<dbReference type="InterPro" id="IPR014710">
    <property type="entry name" value="RmlC-like_jellyroll"/>
</dbReference>
<evidence type="ECO:0000256" key="5">
    <source>
        <dbReference type="RuleBase" id="RU364069"/>
    </source>
</evidence>
<comment type="function">
    <text evidence="2 5">Catalyzes the epimerization of the C3' and C5'positions of dTDP-6-deoxy-D-xylo-4-hexulose, forming dTDP-6-deoxy-L-lyxo-4-hexulose.</text>
</comment>
<dbReference type="RefSeq" id="WP_420906437.1">
    <property type="nucleotide sequence ID" value="NZ_BAAFGK010000005.1"/>
</dbReference>
<dbReference type="InterPro" id="IPR000888">
    <property type="entry name" value="RmlC-like"/>
</dbReference>
<sequence>MKIVRTLLHDVLLLRPRIPSEGGRELTIDRSELERVGIVQPFVQDNHSRSTRNVLRGLHYQIEHAQGKLVRVIRGEIFDVVVDLRLGSPTFGQSAALHLLAGEGLLLWIPPGYAHGFQVLSAEADFLYSVTDYRFPEHERILLWSDPALAIPWPVRDVEPILSPKDQQGTPFAATVAMLEAKRP</sequence>
<protein>
    <recommendedName>
        <fullName evidence="4 5">dTDP-4-dehydrorhamnose 3,5-epimerase</fullName>
        <ecNumber evidence="3 5">5.1.3.13</ecNumber>
    </recommendedName>
    <alternativeName>
        <fullName evidence="5">Thymidine diphospho-4-keto-rhamnose 3,5-epimerase</fullName>
    </alternativeName>
</protein>
<reference evidence="6 7" key="2">
    <citation type="submission" date="2024-09" db="EMBL/GenBank/DDBJ databases">
        <title>Draft genome sequence of Candidatus Magnetaquicoccaceae bacterium FCR-1.</title>
        <authorList>
            <person name="Shimoshige H."/>
            <person name="Shimamura S."/>
            <person name="Taoka A."/>
            <person name="Kobayashi H."/>
            <person name="Maekawa T."/>
        </authorList>
    </citation>
    <scope>NUCLEOTIDE SEQUENCE [LARGE SCALE GENOMIC DNA]</scope>
    <source>
        <strain evidence="6 7">FCR-1</strain>
    </source>
</reference>
<dbReference type="GO" id="GO:0008830">
    <property type="term" value="F:dTDP-4-dehydrorhamnose 3,5-epimerase activity"/>
    <property type="evidence" value="ECO:0007669"/>
    <property type="project" value="UniProtKB-EC"/>
</dbReference>
<dbReference type="Pfam" id="PF00908">
    <property type="entry name" value="dTDP_sugar_isom"/>
    <property type="match status" value="1"/>
</dbReference>
<dbReference type="PANTHER" id="PTHR21047:SF2">
    <property type="entry name" value="THYMIDINE DIPHOSPHO-4-KETO-RHAMNOSE 3,5-EPIMERASE"/>
    <property type="match status" value="1"/>
</dbReference>
<organism evidence="6 7">
    <name type="scientific">Candidatus Magnetaquiglobus chichijimensis</name>
    <dbReference type="NCBI Taxonomy" id="3141448"/>
    <lineage>
        <taxon>Bacteria</taxon>
        <taxon>Pseudomonadati</taxon>
        <taxon>Pseudomonadota</taxon>
        <taxon>Magnetococcia</taxon>
        <taxon>Magnetococcales</taxon>
        <taxon>Candidatus Magnetaquicoccaceae</taxon>
        <taxon>Candidatus Magnetaquiglobus</taxon>
    </lineage>
</organism>
<evidence type="ECO:0000256" key="3">
    <source>
        <dbReference type="ARBA" id="ARBA00012098"/>
    </source>
</evidence>
<evidence type="ECO:0000256" key="2">
    <source>
        <dbReference type="ARBA" id="ARBA00001997"/>
    </source>
</evidence>
<comment type="similarity">
    <text evidence="5">Belongs to the dTDP-4-dehydrorhamnose 3,5-epimerase family.</text>
</comment>
<gene>
    <name evidence="6" type="primary">rmlC_2</name>
    <name evidence="6" type="ORF">SIID45300_03069</name>
</gene>
<evidence type="ECO:0000313" key="6">
    <source>
        <dbReference type="EMBL" id="GAB0058714.1"/>
    </source>
</evidence>
<dbReference type="PANTHER" id="PTHR21047">
    <property type="entry name" value="DTDP-6-DEOXY-D-GLUCOSE-3,5 EPIMERASE"/>
    <property type="match status" value="1"/>
</dbReference>
<dbReference type="NCBIfam" id="TIGR01221">
    <property type="entry name" value="rmlC"/>
    <property type="match status" value="1"/>
</dbReference>